<evidence type="ECO:0000313" key="13">
    <source>
        <dbReference type="EMBL" id="QKS57517.1"/>
    </source>
</evidence>
<dbReference type="GO" id="GO:0005524">
    <property type="term" value="F:ATP binding"/>
    <property type="evidence" value="ECO:0007669"/>
    <property type="project" value="UniProtKB-KW"/>
</dbReference>
<dbReference type="Proteomes" id="UP000509327">
    <property type="component" value="Chromosome"/>
</dbReference>
<evidence type="ECO:0000256" key="1">
    <source>
        <dbReference type="ARBA" id="ARBA00001946"/>
    </source>
</evidence>
<dbReference type="NCBIfam" id="TIGR00147">
    <property type="entry name" value="YegS/Rv2252/BmrU family lipid kinase"/>
    <property type="match status" value="1"/>
</dbReference>
<keyword evidence="8" id="KW-0443">Lipid metabolism</keyword>
<dbReference type="SMART" id="SM00046">
    <property type="entry name" value="DAGKc"/>
    <property type="match status" value="1"/>
</dbReference>
<keyword evidence="3" id="KW-0444">Lipid biosynthesis</keyword>
<evidence type="ECO:0000256" key="5">
    <source>
        <dbReference type="ARBA" id="ARBA00022741"/>
    </source>
</evidence>
<evidence type="ECO:0000313" key="15">
    <source>
        <dbReference type="Proteomes" id="UP000509327"/>
    </source>
</evidence>
<dbReference type="PANTHER" id="PTHR12358:SF107">
    <property type="entry name" value="LIPID KINASE BMRU-RELATED"/>
    <property type="match status" value="1"/>
</dbReference>
<dbReference type="OrthoDB" id="142078at2"/>
<dbReference type="Pfam" id="PF00781">
    <property type="entry name" value="DAGK_cat"/>
    <property type="match status" value="1"/>
</dbReference>
<evidence type="ECO:0000256" key="3">
    <source>
        <dbReference type="ARBA" id="ARBA00022516"/>
    </source>
</evidence>
<evidence type="ECO:0000313" key="14">
    <source>
        <dbReference type="Proteomes" id="UP000247790"/>
    </source>
</evidence>
<dbReference type="PANTHER" id="PTHR12358">
    <property type="entry name" value="SPHINGOSINE KINASE"/>
    <property type="match status" value="1"/>
</dbReference>
<evidence type="ECO:0000256" key="6">
    <source>
        <dbReference type="ARBA" id="ARBA00022777"/>
    </source>
</evidence>
<reference evidence="12 14" key="1">
    <citation type="submission" date="2018-06" db="EMBL/GenBank/DDBJ databases">
        <title>Genomic Encyclopedia of Type Strains, Phase III (KMG-III): the genomes of soil and plant-associated and newly described type strains.</title>
        <authorList>
            <person name="Whitman W."/>
        </authorList>
    </citation>
    <scope>NUCLEOTIDE SEQUENCE [LARGE SCALE GENOMIC DNA]</scope>
    <source>
        <strain evidence="12 14">CECT 7022</strain>
    </source>
</reference>
<dbReference type="InterPro" id="IPR016064">
    <property type="entry name" value="NAD/diacylglycerol_kinase_sf"/>
</dbReference>
<dbReference type="InterPro" id="IPR001206">
    <property type="entry name" value="Diacylglycerol_kinase_cat_dom"/>
</dbReference>
<gene>
    <name evidence="12" type="ORF">DFQ00_103265</name>
    <name evidence="13" type="ORF">HUB98_15180</name>
</gene>
<evidence type="ECO:0000256" key="7">
    <source>
        <dbReference type="ARBA" id="ARBA00022840"/>
    </source>
</evidence>
<comment type="cofactor">
    <cofactor evidence="1">
        <name>Mg(2+)</name>
        <dbReference type="ChEBI" id="CHEBI:18420"/>
    </cofactor>
</comment>
<dbReference type="SUPFAM" id="SSF111331">
    <property type="entry name" value="NAD kinase/diacylglycerol kinase-like"/>
    <property type="match status" value="1"/>
</dbReference>
<keyword evidence="9" id="KW-0594">Phospholipid biosynthesis</keyword>
<evidence type="ECO:0000256" key="4">
    <source>
        <dbReference type="ARBA" id="ARBA00022679"/>
    </source>
</evidence>
<evidence type="ECO:0000313" key="12">
    <source>
        <dbReference type="EMBL" id="PYE50846.1"/>
    </source>
</evidence>
<keyword evidence="15" id="KW-1185">Reference proteome</keyword>
<dbReference type="InterPro" id="IPR005218">
    <property type="entry name" value="Diacylglycerol/lipid_kinase"/>
</dbReference>
<keyword evidence="4" id="KW-0808">Transferase</keyword>
<protein>
    <submittedName>
        <fullName evidence="12">YegS/Rv2252/BmrU family lipid kinase</fullName>
    </submittedName>
</protein>
<dbReference type="GO" id="GO:0008654">
    <property type="term" value="P:phospholipid biosynthetic process"/>
    <property type="evidence" value="ECO:0007669"/>
    <property type="project" value="UniProtKB-KW"/>
</dbReference>
<name>A0A2V4VMN6_PAEBA</name>
<dbReference type="GO" id="GO:0005886">
    <property type="term" value="C:plasma membrane"/>
    <property type="evidence" value="ECO:0007669"/>
    <property type="project" value="TreeGrafter"/>
</dbReference>
<dbReference type="Gene3D" id="3.40.50.10330">
    <property type="entry name" value="Probable inorganic polyphosphate/atp-NAD kinase, domain 1"/>
    <property type="match status" value="1"/>
</dbReference>
<keyword evidence="10" id="KW-1208">Phospholipid metabolism</keyword>
<dbReference type="RefSeq" id="WP_110895792.1">
    <property type="nucleotide sequence ID" value="NZ_CP054614.1"/>
</dbReference>
<sequence length="298" mass="32096">MDFNRALLIHHSHAGKSNRANTVGVAVGELAPAFQELVIARTNGPGDGERLCRERGEQFDVVFILGGDGTVHECVNGLAVLENPPLVGVLPGGTCNDFARSLGISPDVKTAAKEFIEGKTKLVDIGRANDRVFTNFYGIGLISDTSQNINPNLKGALGKLSYFISTLQTVNAAKGFHYVLEADGEKLEGEAVMIYVSNGRSLATNALPFAKDSMEDGKLDVLIIRETGLPLLRDILSHKPQEEFNPQNESIIYLKASSLKLHTDEPMLADTDGELYLQTPAELSVLSGHLHFLTGAGE</sequence>
<keyword evidence="7" id="KW-0067">ATP-binding</keyword>
<dbReference type="Gene3D" id="2.60.200.40">
    <property type="match status" value="1"/>
</dbReference>
<evidence type="ECO:0000256" key="2">
    <source>
        <dbReference type="ARBA" id="ARBA00005983"/>
    </source>
</evidence>
<keyword evidence="6 12" id="KW-0418">Kinase</keyword>
<keyword evidence="5" id="KW-0547">Nucleotide-binding</keyword>
<proteinExistence type="inferred from homology"/>
<accession>A0A2V4VMN6</accession>
<evidence type="ECO:0000256" key="8">
    <source>
        <dbReference type="ARBA" id="ARBA00023098"/>
    </source>
</evidence>
<evidence type="ECO:0000259" key="11">
    <source>
        <dbReference type="PROSITE" id="PS50146"/>
    </source>
</evidence>
<feature type="domain" description="DAGKc" evidence="11">
    <location>
        <begin position="1"/>
        <end position="132"/>
    </location>
</feature>
<dbReference type="GO" id="GO:0004143">
    <property type="term" value="F:ATP-dependent diacylglycerol kinase activity"/>
    <property type="evidence" value="ECO:0007669"/>
    <property type="project" value="TreeGrafter"/>
</dbReference>
<dbReference type="EMBL" id="CP054614">
    <property type="protein sequence ID" value="QKS57517.1"/>
    <property type="molecule type" value="Genomic_DNA"/>
</dbReference>
<reference evidence="13 15" key="2">
    <citation type="submission" date="2020-06" db="EMBL/GenBank/DDBJ databases">
        <title>Complete genome of Paenibacillus barcinonensis KACC11450.</title>
        <authorList>
            <person name="Kim M."/>
            <person name="Park Y.-J."/>
            <person name="Shin J.-H."/>
        </authorList>
    </citation>
    <scope>NUCLEOTIDE SEQUENCE [LARGE SCALE GENOMIC DNA]</scope>
    <source>
        <strain evidence="13 15">KACC11450</strain>
    </source>
</reference>
<dbReference type="EMBL" id="QJSW01000003">
    <property type="protein sequence ID" value="PYE50846.1"/>
    <property type="molecule type" value="Genomic_DNA"/>
</dbReference>
<evidence type="ECO:0000256" key="10">
    <source>
        <dbReference type="ARBA" id="ARBA00023264"/>
    </source>
</evidence>
<evidence type="ECO:0000256" key="9">
    <source>
        <dbReference type="ARBA" id="ARBA00023209"/>
    </source>
</evidence>
<dbReference type="AlphaFoldDB" id="A0A2V4VMN6"/>
<organism evidence="12 14">
    <name type="scientific">Paenibacillus barcinonensis</name>
    <dbReference type="NCBI Taxonomy" id="198119"/>
    <lineage>
        <taxon>Bacteria</taxon>
        <taxon>Bacillati</taxon>
        <taxon>Bacillota</taxon>
        <taxon>Bacilli</taxon>
        <taxon>Bacillales</taxon>
        <taxon>Paenibacillaceae</taxon>
        <taxon>Paenibacillus</taxon>
    </lineage>
</organism>
<dbReference type="InterPro" id="IPR045540">
    <property type="entry name" value="YegS/DAGK_C"/>
</dbReference>
<dbReference type="Proteomes" id="UP000247790">
    <property type="component" value="Unassembled WGS sequence"/>
</dbReference>
<dbReference type="InterPro" id="IPR017438">
    <property type="entry name" value="ATP-NAD_kinase_N"/>
</dbReference>
<dbReference type="PROSITE" id="PS50146">
    <property type="entry name" value="DAGK"/>
    <property type="match status" value="1"/>
</dbReference>
<comment type="similarity">
    <text evidence="2">Belongs to the diacylglycerol/lipid kinase family.</text>
</comment>
<dbReference type="Pfam" id="PF19279">
    <property type="entry name" value="YegS_C"/>
    <property type="match status" value="1"/>
</dbReference>
<dbReference type="InterPro" id="IPR050187">
    <property type="entry name" value="Lipid_Phosphate_FormReg"/>
</dbReference>